<feature type="region of interest" description="Disordered" evidence="1">
    <location>
        <begin position="1"/>
        <end position="24"/>
    </location>
</feature>
<evidence type="ECO:0000313" key="4">
    <source>
        <dbReference type="Proteomes" id="UP001583193"/>
    </source>
</evidence>
<feature type="domain" description="N-acetyltransferase" evidence="2">
    <location>
        <begin position="112"/>
        <end position="157"/>
    </location>
</feature>
<feature type="compositionally biased region" description="Polar residues" evidence="1">
    <location>
        <begin position="80"/>
        <end position="95"/>
    </location>
</feature>
<organism evidence="3 4">
    <name type="scientific">Paecilomyces lecythidis</name>
    <dbReference type="NCBI Taxonomy" id="3004212"/>
    <lineage>
        <taxon>Eukaryota</taxon>
        <taxon>Fungi</taxon>
        <taxon>Dikarya</taxon>
        <taxon>Ascomycota</taxon>
        <taxon>Pezizomycotina</taxon>
        <taxon>Eurotiomycetes</taxon>
        <taxon>Eurotiomycetidae</taxon>
        <taxon>Eurotiales</taxon>
        <taxon>Thermoascaceae</taxon>
        <taxon>Paecilomyces</taxon>
    </lineage>
</organism>
<reference evidence="3 4" key="1">
    <citation type="journal article" date="2024" name="IMA Fungus">
        <title>IMA Genome - F19 : A genome assembly and annotation guide to empower mycologists, including annotated draft genome sequences of Ceratocystis pirilliformis, Diaporthe australafricana, Fusarium ophioides, Paecilomyces lecythidis, and Sporothrix stenoceras.</title>
        <authorList>
            <person name="Aylward J."/>
            <person name="Wilson A.M."/>
            <person name="Visagie C.M."/>
            <person name="Spraker J."/>
            <person name="Barnes I."/>
            <person name="Buitendag C."/>
            <person name="Ceriani C."/>
            <person name="Del Mar Angel L."/>
            <person name="du Plessis D."/>
            <person name="Fuchs T."/>
            <person name="Gasser K."/>
            <person name="Kramer D."/>
            <person name="Li W."/>
            <person name="Munsamy K."/>
            <person name="Piso A."/>
            <person name="Price J.L."/>
            <person name="Sonnekus B."/>
            <person name="Thomas C."/>
            <person name="van der Nest A."/>
            <person name="van Dijk A."/>
            <person name="van Heerden A."/>
            <person name="van Vuuren N."/>
            <person name="Yilmaz N."/>
            <person name="Duong T.A."/>
            <person name="van der Merwe N.A."/>
            <person name="Wingfield M.J."/>
            <person name="Wingfield B.D."/>
        </authorList>
    </citation>
    <scope>NUCLEOTIDE SEQUENCE [LARGE SCALE GENOMIC DNA]</scope>
    <source>
        <strain evidence="3 4">CMW 18167</strain>
    </source>
</reference>
<accession>A0ABR3XCW5</accession>
<dbReference type="InterPro" id="IPR016181">
    <property type="entry name" value="Acyl_CoA_acyltransferase"/>
</dbReference>
<feature type="region of interest" description="Disordered" evidence="1">
    <location>
        <begin position="80"/>
        <end position="108"/>
    </location>
</feature>
<gene>
    <name evidence="3" type="ORF">Plec18167_006292</name>
</gene>
<dbReference type="Proteomes" id="UP001583193">
    <property type="component" value="Unassembled WGS sequence"/>
</dbReference>
<dbReference type="PANTHER" id="PTHR43233:SF1">
    <property type="entry name" value="FAMILY N-ACETYLTRANSFERASE, PUTATIVE (AFU_ORTHOLOGUE AFUA_6G03350)-RELATED"/>
    <property type="match status" value="1"/>
</dbReference>
<dbReference type="InterPro" id="IPR053144">
    <property type="entry name" value="Acetyltransferase_Butenolide"/>
</dbReference>
<dbReference type="Gene3D" id="3.40.630.30">
    <property type="match status" value="1"/>
</dbReference>
<dbReference type="PANTHER" id="PTHR43233">
    <property type="entry name" value="FAMILY N-ACETYLTRANSFERASE, PUTATIVE (AFU_ORTHOLOGUE AFUA_6G03350)-RELATED"/>
    <property type="match status" value="1"/>
</dbReference>
<evidence type="ECO:0000256" key="1">
    <source>
        <dbReference type="SAM" id="MobiDB-lite"/>
    </source>
</evidence>
<dbReference type="Pfam" id="PF00583">
    <property type="entry name" value="Acetyltransf_1"/>
    <property type="match status" value="1"/>
</dbReference>
<protein>
    <recommendedName>
        <fullName evidence="2">N-acetyltransferase domain-containing protein</fullName>
    </recommendedName>
</protein>
<comment type="caution">
    <text evidence="3">The sequence shown here is derived from an EMBL/GenBank/DDBJ whole genome shotgun (WGS) entry which is preliminary data.</text>
</comment>
<sequence length="216" mass="24029">MLPPSSLVQPRTWRRKDEKTPDDSDFFISTDPKLISIKAVNDACSMDFLYWAKPFPDEILKQIIAGSLCFGVYKHSPQIPDNDTQAGENNKSVNDSEMDDQNAPKDPRSVEQVGFARLITDTVTFAYLTDVYILPAYQSYGLGSWLVECIAETLSASNMPYMRRVMLVAEGGKKEGFYANMLGVQAIGKEERPEMGKSFVILGRRGGVPSKMRAAA</sequence>
<evidence type="ECO:0000259" key="2">
    <source>
        <dbReference type="Pfam" id="PF00583"/>
    </source>
</evidence>
<keyword evidence="4" id="KW-1185">Reference proteome</keyword>
<dbReference type="CDD" id="cd04301">
    <property type="entry name" value="NAT_SF"/>
    <property type="match status" value="1"/>
</dbReference>
<dbReference type="SUPFAM" id="SSF55729">
    <property type="entry name" value="Acyl-CoA N-acyltransferases (Nat)"/>
    <property type="match status" value="1"/>
</dbReference>
<evidence type="ECO:0000313" key="3">
    <source>
        <dbReference type="EMBL" id="KAL1873774.1"/>
    </source>
</evidence>
<name>A0ABR3XCW5_9EURO</name>
<proteinExistence type="predicted"/>
<dbReference type="EMBL" id="JAVDPF010000021">
    <property type="protein sequence ID" value="KAL1873774.1"/>
    <property type="molecule type" value="Genomic_DNA"/>
</dbReference>
<dbReference type="InterPro" id="IPR000182">
    <property type="entry name" value="GNAT_dom"/>
</dbReference>